<dbReference type="EMBL" id="MU843153">
    <property type="protein sequence ID" value="KAK2020957.1"/>
    <property type="molecule type" value="Genomic_DNA"/>
</dbReference>
<feature type="signal peptide" evidence="2">
    <location>
        <begin position="1"/>
        <end position="26"/>
    </location>
</feature>
<feature type="region of interest" description="Disordered" evidence="1">
    <location>
        <begin position="35"/>
        <end position="57"/>
    </location>
</feature>
<feature type="chain" id="PRO_5042215721" evidence="2">
    <location>
        <begin position="27"/>
        <end position="57"/>
    </location>
</feature>
<keyword evidence="4" id="KW-1185">Reference proteome</keyword>
<evidence type="ECO:0000256" key="1">
    <source>
        <dbReference type="SAM" id="MobiDB-lite"/>
    </source>
</evidence>
<sequence length="57" mass="6026">MLFCSVLPRTAVLCCAVLCCAVLCCAVLCCAHVDGATPSDKPSPPFDGVLRRRSRLS</sequence>
<keyword evidence="2" id="KW-0732">Signal</keyword>
<name>A0AAD9H329_9PEZI</name>
<protein>
    <submittedName>
        <fullName evidence="3">Uncharacterized protein</fullName>
    </submittedName>
</protein>
<evidence type="ECO:0000256" key="2">
    <source>
        <dbReference type="SAM" id="SignalP"/>
    </source>
</evidence>
<evidence type="ECO:0000313" key="4">
    <source>
        <dbReference type="Proteomes" id="UP001232148"/>
    </source>
</evidence>
<gene>
    <name evidence="3" type="ORF">LX32DRAFT_646896</name>
</gene>
<dbReference type="Proteomes" id="UP001232148">
    <property type="component" value="Unassembled WGS sequence"/>
</dbReference>
<evidence type="ECO:0000313" key="3">
    <source>
        <dbReference type="EMBL" id="KAK2020957.1"/>
    </source>
</evidence>
<accession>A0AAD9H329</accession>
<proteinExistence type="predicted"/>
<organism evidence="3 4">
    <name type="scientific">Colletotrichum zoysiae</name>
    <dbReference type="NCBI Taxonomy" id="1216348"/>
    <lineage>
        <taxon>Eukaryota</taxon>
        <taxon>Fungi</taxon>
        <taxon>Dikarya</taxon>
        <taxon>Ascomycota</taxon>
        <taxon>Pezizomycotina</taxon>
        <taxon>Sordariomycetes</taxon>
        <taxon>Hypocreomycetidae</taxon>
        <taxon>Glomerellales</taxon>
        <taxon>Glomerellaceae</taxon>
        <taxon>Colletotrichum</taxon>
        <taxon>Colletotrichum graminicola species complex</taxon>
    </lineage>
</organism>
<dbReference type="AlphaFoldDB" id="A0AAD9H329"/>
<comment type="caution">
    <text evidence="3">The sequence shown here is derived from an EMBL/GenBank/DDBJ whole genome shotgun (WGS) entry which is preliminary data.</text>
</comment>
<reference evidence="3" key="1">
    <citation type="submission" date="2021-06" db="EMBL/GenBank/DDBJ databases">
        <title>Comparative genomics, transcriptomics and evolutionary studies reveal genomic signatures of adaptation to plant cell wall in hemibiotrophic fungi.</title>
        <authorList>
            <consortium name="DOE Joint Genome Institute"/>
            <person name="Baroncelli R."/>
            <person name="Diaz J.F."/>
            <person name="Benocci T."/>
            <person name="Peng M."/>
            <person name="Battaglia E."/>
            <person name="Haridas S."/>
            <person name="Andreopoulos W."/>
            <person name="Labutti K."/>
            <person name="Pangilinan J."/>
            <person name="Floch G.L."/>
            <person name="Makela M.R."/>
            <person name="Henrissat B."/>
            <person name="Grigoriev I.V."/>
            <person name="Crouch J.A."/>
            <person name="De Vries R.P."/>
            <person name="Sukno S.A."/>
            <person name="Thon M.R."/>
        </authorList>
    </citation>
    <scope>NUCLEOTIDE SEQUENCE</scope>
    <source>
        <strain evidence="3">MAFF235873</strain>
    </source>
</reference>